<evidence type="ECO:0000313" key="3">
    <source>
        <dbReference type="Proteomes" id="UP001470230"/>
    </source>
</evidence>
<evidence type="ECO:0000256" key="1">
    <source>
        <dbReference type="SAM" id="MobiDB-lite"/>
    </source>
</evidence>
<accession>A0ABR2I6C9</accession>
<feature type="region of interest" description="Disordered" evidence="1">
    <location>
        <begin position="248"/>
        <end position="285"/>
    </location>
</feature>
<proteinExistence type="predicted"/>
<feature type="compositionally biased region" description="Basic and acidic residues" evidence="1">
    <location>
        <begin position="134"/>
        <end position="159"/>
    </location>
</feature>
<gene>
    <name evidence="2" type="ORF">M9Y10_015807</name>
</gene>
<sequence length="371" mass="42850">MQAPQKITNQDITNKLNNLFNRDIHILKYFVIEEAIKELTQIDAYYSYYDKLDTNFDLDKLKDDICKIFLNISKSNKNDNSTIKILDNIKESIDNEYNSLKKIHIATISSKILEKILNILRNSIDLVKNDNSNNDDKNDKKENAKNNKKNNDDIQKDDNIENDDNNNENDDNGKNNNNDNEENENNNDNDNNDNEENDKNNDNNNDNNNNDNEENENNRVSGRSILSKITNFFLNINVMIQNLIKNGGNNNNIDDNDESDTNDDNDNDNNNDNDNDNNNNDVTGSLDFQHQINKILNDSIDELLFDKEKIREIATSDTEIIEIIKSLEAIKHFVDDKIKEETKRFNHPSLSIIYSPVNKISSKVQSLSNVL</sequence>
<feature type="region of interest" description="Disordered" evidence="1">
    <location>
        <begin position="127"/>
        <end position="219"/>
    </location>
</feature>
<protein>
    <submittedName>
        <fullName evidence="2">Uncharacterized protein</fullName>
    </submittedName>
</protein>
<reference evidence="2 3" key="1">
    <citation type="submission" date="2024-04" db="EMBL/GenBank/DDBJ databases">
        <title>Tritrichomonas musculus Genome.</title>
        <authorList>
            <person name="Alves-Ferreira E."/>
            <person name="Grigg M."/>
            <person name="Lorenzi H."/>
            <person name="Galac M."/>
        </authorList>
    </citation>
    <scope>NUCLEOTIDE SEQUENCE [LARGE SCALE GENOMIC DNA]</scope>
    <source>
        <strain evidence="2 3">EAF2021</strain>
    </source>
</reference>
<organism evidence="2 3">
    <name type="scientific">Tritrichomonas musculus</name>
    <dbReference type="NCBI Taxonomy" id="1915356"/>
    <lineage>
        <taxon>Eukaryota</taxon>
        <taxon>Metamonada</taxon>
        <taxon>Parabasalia</taxon>
        <taxon>Tritrichomonadida</taxon>
        <taxon>Tritrichomonadidae</taxon>
        <taxon>Tritrichomonas</taxon>
    </lineage>
</organism>
<keyword evidence="3" id="KW-1185">Reference proteome</keyword>
<feature type="compositionally biased region" description="Acidic residues" evidence="1">
    <location>
        <begin position="179"/>
        <end position="196"/>
    </location>
</feature>
<feature type="compositionally biased region" description="Acidic residues" evidence="1">
    <location>
        <begin position="160"/>
        <end position="170"/>
    </location>
</feature>
<dbReference type="Proteomes" id="UP001470230">
    <property type="component" value="Unassembled WGS sequence"/>
</dbReference>
<evidence type="ECO:0000313" key="2">
    <source>
        <dbReference type="EMBL" id="KAK8857402.1"/>
    </source>
</evidence>
<feature type="compositionally biased region" description="Acidic residues" evidence="1">
    <location>
        <begin position="254"/>
        <end position="275"/>
    </location>
</feature>
<name>A0ABR2I6C9_9EUKA</name>
<dbReference type="EMBL" id="JAPFFF010000020">
    <property type="protein sequence ID" value="KAK8857402.1"/>
    <property type="molecule type" value="Genomic_DNA"/>
</dbReference>
<comment type="caution">
    <text evidence="2">The sequence shown here is derived from an EMBL/GenBank/DDBJ whole genome shotgun (WGS) entry which is preliminary data.</text>
</comment>